<organism evidence="1 2">
    <name type="scientific">Diphasiastrum complanatum</name>
    <name type="common">Issler's clubmoss</name>
    <name type="synonym">Lycopodium complanatum</name>
    <dbReference type="NCBI Taxonomy" id="34168"/>
    <lineage>
        <taxon>Eukaryota</taxon>
        <taxon>Viridiplantae</taxon>
        <taxon>Streptophyta</taxon>
        <taxon>Embryophyta</taxon>
        <taxon>Tracheophyta</taxon>
        <taxon>Lycopodiopsida</taxon>
        <taxon>Lycopodiales</taxon>
        <taxon>Lycopodiaceae</taxon>
        <taxon>Lycopodioideae</taxon>
        <taxon>Diphasiastrum</taxon>
    </lineage>
</organism>
<protein>
    <submittedName>
        <fullName evidence="1">Uncharacterized protein</fullName>
    </submittedName>
</protein>
<name>A0ACC2E1C9_DIPCM</name>
<dbReference type="EMBL" id="CM055095">
    <property type="protein sequence ID" value="KAJ7560428.1"/>
    <property type="molecule type" value="Genomic_DNA"/>
</dbReference>
<keyword evidence="2" id="KW-1185">Reference proteome</keyword>
<sequence length="111" mass="13255">MKCSLGKHSSILEYRRYKGFHSTALLGCWHACRLEYTLRQIWISSLYFQVETGRFHKVPIEEQFCQSCTWAVVLKYNYIRYMCVQQVHPKTYSHSPFYFEIKGRCHCSKTG</sequence>
<reference evidence="2" key="1">
    <citation type="journal article" date="2024" name="Proc. Natl. Acad. Sci. U.S.A.">
        <title>Extraordinary preservation of gene collinearity over three hundred million years revealed in homosporous lycophytes.</title>
        <authorList>
            <person name="Li C."/>
            <person name="Wickell D."/>
            <person name="Kuo L.Y."/>
            <person name="Chen X."/>
            <person name="Nie B."/>
            <person name="Liao X."/>
            <person name="Peng D."/>
            <person name="Ji J."/>
            <person name="Jenkins J."/>
            <person name="Williams M."/>
            <person name="Shu S."/>
            <person name="Plott C."/>
            <person name="Barry K."/>
            <person name="Rajasekar S."/>
            <person name="Grimwood J."/>
            <person name="Han X."/>
            <person name="Sun S."/>
            <person name="Hou Z."/>
            <person name="He W."/>
            <person name="Dai G."/>
            <person name="Sun C."/>
            <person name="Schmutz J."/>
            <person name="Leebens-Mack J.H."/>
            <person name="Li F.W."/>
            <person name="Wang L."/>
        </authorList>
    </citation>
    <scope>NUCLEOTIDE SEQUENCE [LARGE SCALE GENOMIC DNA]</scope>
    <source>
        <strain evidence="2">cv. PW_Plant_1</strain>
    </source>
</reference>
<gene>
    <name evidence="1" type="ORF">O6H91_04G129500</name>
</gene>
<dbReference type="Proteomes" id="UP001162992">
    <property type="component" value="Chromosome 4"/>
</dbReference>
<evidence type="ECO:0000313" key="2">
    <source>
        <dbReference type="Proteomes" id="UP001162992"/>
    </source>
</evidence>
<proteinExistence type="predicted"/>
<accession>A0ACC2E1C9</accession>
<comment type="caution">
    <text evidence="1">The sequence shown here is derived from an EMBL/GenBank/DDBJ whole genome shotgun (WGS) entry which is preliminary data.</text>
</comment>
<evidence type="ECO:0000313" key="1">
    <source>
        <dbReference type="EMBL" id="KAJ7560428.1"/>
    </source>
</evidence>